<dbReference type="PANTHER" id="PTHR11885">
    <property type="entry name" value="RIBOSOMAL PROTEIN S15P/S13E"/>
    <property type="match status" value="1"/>
</dbReference>
<name>A0A9D5HN87_9LILI</name>
<protein>
    <submittedName>
        <fullName evidence="2">Uncharacterized protein</fullName>
    </submittedName>
</protein>
<dbReference type="GO" id="GO:0005730">
    <property type="term" value="C:nucleolus"/>
    <property type="evidence" value="ECO:0007669"/>
    <property type="project" value="TreeGrafter"/>
</dbReference>
<dbReference type="OrthoDB" id="1559197at2759"/>
<dbReference type="GO" id="GO:0070181">
    <property type="term" value="F:small ribosomal subunit rRNA binding"/>
    <property type="evidence" value="ECO:0007669"/>
    <property type="project" value="TreeGrafter"/>
</dbReference>
<dbReference type="Gene3D" id="1.10.287.10">
    <property type="entry name" value="S15/NS1, RNA-binding"/>
    <property type="match status" value="1"/>
</dbReference>
<dbReference type="AlphaFoldDB" id="A0A9D5HN87"/>
<reference evidence="2" key="1">
    <citation type="submission" date="2021-03" db="EMBL/GenBank/DDBJ databases">
        <authorList>
            <person name="Li Z."/>
            <person name="Yang C."/>
        </authorList>
    </citation>
    <scope>NUCLEOTIDE SEQUENCE</scope>
    <source>
        <strain evidence="2">Dzin_1.0</strain>
        <tissue evidence="2">Leaf</tissue>
    </source>
</reference>
<dbReference type="InterPro" id="IPR023029">
    <property type="entry name" value="Ribosomal_uS15_arc_euk"/>
</dbReference>
<dbReference type="GO" id="GO:0003735">
    <property type="term" value="F:structural constituent of ribosome"/>
    <property type="evidence" value="ECO:0007669"/>
    <property type="project" value="TreeGrafter"/>
</dbReference>
<sequence>MDEDEMEKMTLGFGFQELKMSYRKGSTVWVEDKDAAWVEAEVVDVKDAVESFERIRGRYTRESDIESGNRISPNSRDMEMNGFFEKVKFVNGSKILRIHKTHARAPMISEDLYHMIKKKVTIRKHLERNRKDKDSKFRLILVYNLLLFSINIICEQVYSLF</sequence>
<keyword evidence="3" id="KW-1185">Reference proteome</keyword>
<comment type="caution">
    <text evidence="2">The sequence shown here is derived from an EMBL/GenBank/DDBJ whole genome shotgun (WGS) entry which is preliminary data.</text>
</comment>
<dbReference type="SUPFAM" id="SSF47060">
    <property type="entry name" value="S15/NS1 RNA-binding domain"/>
    <property type="match status" value="1"/>
</dbReference>
<feature type="transmembrane region" description="Helical" evidence="1">
    <location>
        <begin position="137"/>
        <end position="158"/>
    </location>
</feature>
<dbReference type="PANTHER" id="PTHR11885:SF6">
    <property type="entry name" value="SMALL RIBOSOMAL SUBUNIT PROTEIN US15"/>
    <property type="match status" value="1"/>
</dbReference>
<accession>A0A9D5HN87</accession>
<evidence type="ECO:0000256" key="1">
    <source>
        <dbReference type="SAM" id="Phobius"/>
    </source>
</evidence>
<keyword evidence="1" id="KW-0472">Membrane</keyword>
<dbReference type="Proteomes" id="UP001085076">
    <property type="component" value="Miscellaneous, Linkage group lg02"/>
</dbReference>
<gene>
    <name evidence="2" type="ORF">J5N97_010022</name>
</gene>
<organism evidence="2 3">
    <name type="scientific">Dioscorea zingiberensis</name>
    <dbReference type="NCBI Taxonomy" id="325984"/>
    <lineage>
        <taxon>Eukaryota</taxon>
        <taxon>Viridiplantae</taxon>
        <taxon>Streptophyta</taxon>
        <taxon>Embryophyta</taxon>
        <taxon>Tracheophyta</taxon>
        <taxon>Spermatophyta</taxon>
        <taxon>Magnoliopsida</taxon>
        <taxon>Liliopsida</taxon>
        <taxon>Dioscoreales</taxon>
        <taxon>Dioscoreaceae</taxon>
        <taxon>Dioscorea</taxon>
    </lineage>
</organism>
<dbReference type="GO" id="GO:0022627">
    <property type="term" value="C:cytosolic small ribosomal subunit"/>
    <property type="evidence" value="ECO:0007669"/>
    <property type="project" value="TreeGrafter"/>
</dbReference>
<evidence type="ECO:0000313" key="2">
    <source>
        <dbReference type="EMBL" id="KAJ0981767.1"/>
    </source>
</evidence>
<proteinExistence type="predicted"/>
<dbReference type="EMBL" id="JAGGNH010000002">
    <property type="protein sequence ID" value="KAJ0981767.1"/>
    <property type="molecule type" value="Genomic_DNA"/>
</dbReference>
<evidence type="ECO:0000313" key="3">
    <source>
        <dbReference type="Proteomes" id="UP001085076"/>
    </source>
</evidence>
<dbReference type="InterPro" id="IPR009068">
    <property type="entry name" value="uS15_NS1_RNA-bd_sf"/>
</dbReference>
<keyword evidence="1" id="KW-0812">Transmembrane</keyword>
<keyword evidence="1" id="KW-1133">Transmembrane helix</keyword>
<reference evidence="2" key="2">
    <citation type="journal article" date="2022" name="Hortic Res">
        <title>The genome of Dioscorea zingiberensis sheds light on the biosynthesis, origin and evolution of the medicinally important diosgenin saponins.</title>
        <authorList>
            <person name="Li Y."/>
            <person name="Tan C."/>
            <person name="Li Z."/>
            <person name="Guo J."/>
            <person name="Li S."/>
            <person name="Chen X."/>
            <person name="Wang C."/>
            <person name="Dai X."/>
            <person name="Yang H."/>
            <person name="Song W."/>
            <person name="Hou L."/>
            <person name="Xu J."/>
            <person name="Tong Z."/>
            <person name="Xu A."/>
            <person name="Yuan X."/>
            <person name="Wang W."/>
            <person name="Yang Q."/>
            <person name="Chen L."/>
            <person name="Sun Z."/>
            <person name="Wang K."/>
            <person name="Pan B."/>
            <person name="Chen J."/>
            <person name="Bao Y."/>
            <person name="Liu F."/>
            <person name="Qi X."/>
            <person name="Gang D.R."/>
            <person name="Wen J."/>
            <person name="Li J."/>
        </authorList>
    </citation>
    <scope>NUCLEOTIDE SEQUENCE</scope>
    <source>
        <strain evidence="2">Dzin_1.0</strain>
    </source>
</reference>